<feature type="domain" description="RNA polymerase Rpb2" evidence="19">
    <location>
        <begin position="452"/>
        <end position="514"/>
    </location>
</feature>
<dbReference type="InterPro" id="IPR007641">
    <property type="entry name" value="RNA_pol_Rpb2_7"/>
</dbReference>
<keyword evidence="11" id="KW-0539">Nucleus</keyword>
<comment type="function">
    <text evidence="14">DNA-dependent RNA polymerase catalyzes the transcription of DNA into RNA using the four ribonucleoside triphosphates as substrates.</text>
</comment>
<evidence type="ECO:0000256" key="10">
    <source>
        <dbReference type="ARBA" id="ARBA00023163"/>
    </source>
</evidence>
<dbReference type="FunFam" id="3.90.1100.10:FF:000008">
    <property type="entry name" value="DNA-directed RNA polymerase subunit beta"/>
    <property type="match status" value="1"/>
</dbReference>
<dbReference type="FunFam" id="3.90.1100.10:FF:000016">
    <property type="entry name" value="DNA-directed RNA polymerase subunit beta"/>
    <property type="match status" value="1"/>
</dbReference>
<dbReference type="InterPro" id="IPR007644">
    <property type="entry name" value="RNA_pol_bsu_protrusion"/>
</dbReference>
<keyword evidence="8" id="KW-0863">Zinc-finger</keyword>
<keyword evidence="9" id="KW-0862">Zinc</keyword>
<keyword evidence="4 14" id="KW-0240">DNA-directed RNA polymerase</keyword>
<comment type="similarity">
    <text evidence="2 13">Belongs to the RNA polymerase beta chain family.</text>
</comment>
<dbReference type="InterPro" id="IPR037033">
    <property type="entry name" value="DNA-dir_RNAP_su2_hyb_sf"/>
</dbReference>
<dbReference type="Gene3D" id="3.90.1800.10">
    <property type="entry name" value="RNA polymerase alpha subunit dimerisation domain"/>
    <property type="match status" value="1"/>
</dbReference>
<dbReference type="InterPro" id="IPR009674">
    <property type="entry name" value="Rpa2_dom_4"/>
</dbReference>
<dbReference type="PANTHER" id="PTHR20856">
    <property type="entry name" value="DNA-DIRECTED RNA POLYMERASE I SUBUNIT 2"/>
    <property type="match status" value="1"/>
</dbReference>
<dbReference type="EMBL" id="OU895879">
    <property type="protein sequence ID" value="CAG9806842.1"/>
    <property type="molecule type" value="Genomic_DNA"/>
</dbReference>
<dbReference type="FunFam" id="3.90.1800.10:FF:000004">
    <property type="entry name" value="DNA-directed RNA polymerase subunit beta"/>
    <property type="match status" value="1"/>
</dbReference>
<dbReference type="EC" id="2.7.7.6" evidence="14"/>
<dbReference type="CDD" id="cd00653">
    <property type="entry name" value="RNA_pol_B_RPB2"/>
    <property type="match status" value="1"/>
</dbReference>
<dbReference type="InterPro" id="IPR007642">
    <property type="entry name" value="RNA_pol_Rpb2_2"/>
</dbReference>
<dbReference type="InterPro" id="IPR014724">
    <property type="entry name" value="RNA_pol_RPB2_OB-fold"/>
</dbReference>
<evidence type="ECO:0000259" key="18">
    <source>
        <dbReference type="Pfam" id="PF04563"/>
    </source>
</evidence>
<evidence type="ECO:0000256" key="6">
    <source>
        <dbReference type="ARBA" id="ARBA00022695"/>
    </source>
</evidence>
<reference evidence="21" key="2">
    <citation type="submission" date="2022-10" db="EMBL/GenBank/DDBJ databases">
        <authorList>
            <consortium name="ENA_rothamsted_submissions"/>
            <consortium name="culmorum"/>
            <person name="King R."/>
        </authorList>
    </citation>
    <scope>NUCLEOTIDE SEQUENCE</scope>
</reference>
<organism evidence="21 22">
    <name type="scientific">Chironomus riparius</name>
    <dbReference type="NCBI Taxonomy" id="315576"/>
    <lineage>
        <taxon>Eukaryota</taxon>
        <taxon>Metazoa</taxon>
        <taxon>Ecdysozoa</taxon>
        <taxon>Arthropoda</taxon>
        <taxon>Hexapoda</taxon>
        <taxon>Insecta</taxon>
        <taxon>Pterygota</taxon>
        <taxon>Neoptera</taxon>
        <taxon>Endopterygota</taxon>
        <taxon>Diptera</taxon>
        <taxon>Nematocera</taxon>
        <taxon>Chironomoidea</taxon>
        <taxon>Chironomidae</taxon>
        <taxon>Chironominae</taxon>
        <taxon>Chironomus</taxon>
    </lineage>
</organism>
<dbReference type="GO" id="GO:0003677">
    <property type="term" value="F:DNA binding"/>
    <property type="evidence" value="ECO:0007669"/>
    <property type="project" value="InterPro"/>
</dbReference>
<protein>
    <recommendedName>
        <fullName evidence="14">DNA-directed RNA polymerase subunit beta</fullName>
        <ecNumber evidence="14">2.7.7.6</ecNumber>
    </recommendedName>
</protein>
<keyword evidence="5 14" id="KW-0808">Transferase</keyword>
<sequence>MEKLYEKPVLTNTHPLFYQIKNDRNKILENLGDPHVSSFNHFLTDGMKTIIDSLDPYEFELINGEKIKLNIEQCEITAPRITQQIDVKERRVFPAEARQRSVTYTGNCSMTLGWSKNGSRHGSIDFDLGPIPIMIRSKACNLDGMSPAEMVKKNEHEHDWGGYFVVKGNEKLIRMLLMMRRNYAIAMKRGTWKDRGKYFTDYGVIVRSVSVDHTSTNNVLHFLKNGTAKFMFSHKKLLSYIPVILLLKALVNHSDEQIYKDLIAGYENDLYYKSCLQEMLHEIHRQNIHTHFDAKNYLGQVFKSRFDKLPTWATNLEVADHMLLKCILIHLDDYTDKYNFIIFMTKKLFQAAQGKVKLESADTVMMQELLLGGHLYQKLFKEFLDSWMTSMKINLNKKLNTDQSIGIKVTDLQTAGRYCGNLMRHFEYFLATGNLVSKTGLGLMQNSGLVIMAENINRMRYMSHFRAVHRGSYFVTMRTTEARQLLPDAWGYICPVHTPDGSPCGLLNHLTVDCISSPDVLHKLDIKDIIKLFVELGMEPIDSNFLCDLENYYTVMLEGQIIGYVQDELINKVEEQLRAVKIDGKRIPNTAEIVLVPKKNCGQYPGLFIFIGAARMMRPVLNLKFNKIEMIGTFEQIFLEIAITKKEIHPEMTTHLELSKLSFLSNLANLIPLPDHNQSPRNMYQCQMGKQTMGTPCLNWFTQASTKLYRLQTPGTPLFRPVHHDNIELDNFAMGTNAIVAVISYTGYDMEDAMIINKSAFERGFAHGTIYHTEFFELKGDSYFARDPKKAELAKFIDSDGFPIAGQKVNPGDPICCYYDANETSFIVEKHHGKEMVIVDNVKLLGDFTPFAPKKASITTRIPRNPCVGDKFASRAGQKGIFSQKYPAEDLPFTESGLIPDIIFNPHGFPSRMTIAMMIESMAGKCAAVNGDVHDATPFTYSEDNTAIDHFGNMLTKAGYNYYGTERMYSGIDGRELKADIFFGVVHYQRLRHMVSDKWQVRSTGPVDLLTHQPIKGRKRGGGVRFGEMERDALISHGAAFLIQDRLLRNSDLTTSLICKPCGNLITPIDRFVVGRNKGGDVIKQMEKCKLCGRSDGIDIVEIPHVFRLLIAQLCAMNINLQVNYKDME</sequence>
<dbReference type="FunFam" id="2.40.270.10:FF:000011">
    <property type="entry name" value="DNA-directed RNA polymerase subunit beta"/>
    <property type="match status" value="1"/>
</dbReference>
<evidence type="ECO:0000256" key="11">
    <source>
        <dbReference type="ARBA" id="ARBA00023242"/>
    </source>
</evidence>
<dbReference type="Pfam" id="PF06883">
    <property type="entry name" value="RNA_pol_Rpa2_4"/>
    <property type="match status" value="1"/>
</dbReference>
<evidence type="ECO:0000256" key="12">
    <source>
        <dbReference type="ARBA" id="ARBA00047768"/>
    </source>
</evidence>
<feature type="domain" description="RNA polymerase beta subunit protrusion" evidence="18">
    <location>
        <begin position="31"/>
        <end position="405"/>
    </location>
</feature>
<dbReference type="PROSITE" id="PS01166">
    <property type="entry name" value="RNA_POL_BETA"/>
    <property type="match status" value="1"/>
</dbReference>
<dbReference type="GO" id="GO:0000428">
    <property type="term" value="C:DNA-directed RNA polymerase complex"/>
    <property type="evidence" value="ECO:0007669"/>
    <property type="project" value="UniProtKB-KW"/>
</dbReference>
<keyword evidence="6 14" id="KW-0548">Nucleotidyltransferase</keyword>
<dbReference type="SUPFAM" id="SSF64484">
    <property type="entry name" value="beta and beta-prime subunits of DNA dependent RNA-polymerase"/>
    <property type="match status" value="1"/>
</dbReference>
<dbReference type="GO" id="GO:0006351">
    <property type="term" value="P:DNA-templated transcription"/>
    <property type="evidence" value="ECO:0007669"/>
    <property type="project" value="InterPro"/>
</dbReference>
<dbReference type="InterPro" id="IPR015712">
    <property type="entry name" value="DNA-dir_RNA_pol_su2"/>
</dbReference>
<dbReference type="Gene3D" id="2.40.270.10">
    <property type="entry name" value="DNA-directed RNA polymerase, subunit 2, domain 6"/>
    <property type="match status" value="1"/>
</dbReference>
<comment type="subcellular location">
    <subcellularLocation>
        <location evidence="1">Nucleus</location>
        <location evidence="1">Nucleolus</location>
    </subcellularLocation>
</comment>
<evidence type="ECO:0000259" key="17">
    <source>
        <dbReference type="Pfam" id="PF04561"/>
    </source>
</evidence>
<keyword evidence="22" id="KW-1185">Reference proteome</keyword>
<feature type="domain" description="RNA polymerase Rpb2" evidence="16">
    <location>
        <begin position="1022"/>
        <end position="1124"/>
    </location>
</feature>
<evidence type="ECO:0000259" key="15">
    <source>
        <dbReference type="Pfam" id="PF00562"/>
    </source>
</evidence>
<dbReference type="Pfam" id="PF04560">
    <property type="entry name" value="RNA_pol_Rpb2_7"/>
    <property type="match status" value="1"/>
</dbReference>
<dbReference type="InterPro" id="IPR007120">
    <property type="entry name" value="DNA-dir_RNAP_su2_dom"/>
</dbReference>
<proteinExistence type="inferred from homology"/>
<dbReference type="Gene3D" id="3.90.1100.10">
    <property type="match status" value="1"/>
</dbReference>
<dbReference type="Gene3D" id="3.90.1110.10">
    <property type="entry name" value="RNA polymerase Rpb2, domain 2"/>
    <property type="match status" value="1"/>
</dbReference>
<name>A0A9N9WWN3_9DIPT</name>
<keyword evidence="10 14" id="KW-0804">Transcription</keyword>
<accession>A0A9N9WWN3</accession>
<feature type="domain" description="DNA-directed RNA polymerase I subunit RPA2" evidence="20">
    <location>
        <begin position="562"/>
        <end position="618"/>
    </location>
</feature>
<evidence type="ECO:0000256" key="13">
    <source>
        <dbReference type="RuleBase" id="RU000434"/>
    </source>
</evidence>
<dbReference type="Pfam" id="PF04561">
    <property type="entry name" value="RNA_pol_Rpb2_2"/>
    <property type="match status" value="1"/>
</dbReference>
<dbReference type="GO" id="GO:0008270">
    <property type="term" value="F:zinc ion binding"/>
    <property type="evidence" value="ECO:0007669"/>
    <property type="project" value="UniProtKB-KW"/>
</dbReference>
<dbReference type="GO" id="GO:0003899">
    <property type="term" value="F:DNA-directed RNA polymerase activity"/>
    <property type="evidence" value="ECO:0007669"/>
    <property type="project" value="UniProtKB-EC"/>
</dbReference>
<evidence type="ECO:0000256" key="3">
    <source>
        <dbReference type="ARBA" id="ARBA00011251"/>
    </source>
</evidence>
<evidence type="ECO:0000256" key="9">
    <source>
        <dbReference type="ARBA" id="ARBA00022833"/>
    </source>
</evidence>
<dbReference type="OrthoDB" id="10248617at2759"/>
<dbReference type="InterPro" id="IPR007121">
    <property type="entry name" value="RNA_pol_bsu_CS"/>
</dbReference>
<dbReference type="InterPro" id="IPR037034">
    <property type="entry name" value="RNA_pol_Rpb2_2_sf"/>
</dbReference>
<evidence type="ECO:0000313" key="21">
    <source>
        <dbReference type="EMBL" id="CAG9806842.1"/>
    </source>
</evidence>
<dbReference type="Proteomes" id="UP001153620">
    <property type="component" value="Chromosome 3"/>
</dbReference>
<evidence type="ECO:0000256" key="2">
    <source>
        <dbReference type="ARBA" id="ARBA00006835"/>
    </source>
</evidence>
<evidence type="ECO:0000256" key="1">
    <source>
        <dbReference type="ARBA" id="ARBA00004604"/>
    </source>
</evidence>
<dbReference type="GO" id="GO:0005730">
    <property type="term" value="C:nucleolus"/>
    <property type="evidence" value="ECO:0007669"/>
    <property type="project" value="UniProtKB-SubCell"/>
</dbReference>
<dbReference type="Pfam" id="PF00562">
    <property type="entry name" value="RNA_pol_Rpb2_6"/>
    <property type="match status" value="1"/>
</dbReference>
<evidence type="ECO:0000259" key="19">
    <source>
        <dbReference type="Pfam" id="PF04565"/>
    </source>
</evidence>
<dbReference type="Pfam" id="PF04565">
    <property type="entry name" value="RNA_pol_Rpb2_3"/>
    <property type="match status" value="1"/>
</dbReference>
<evidence type="ECO:0000313" key="22">
    <source>
        <dbReference type="Proteomes" id="UP001153620"/>
    </source>
</evidence>
<reference evidence="21" key="1">
    <citation type="submission" date="2022-01" db="EMBL/GenBank/DDBJ databases">
        <authorList>
            <person name="King R."/>
        </authorList>
    </citation>
    <scope>NUCLEOTIDE SEQUENCE</scope>
</reference>
<dbReference type="Gene3D" id="3.90.1070.20">
    <property type="match status" value="1"/>
</dbReference>
<feature type="domain" description="DNA-directed RNA polymerase subunit 2 hybrid-binding" evidence="15">
    <location>
        <begin position="668"/>
        <end position="1020"/>
    </location>
</feature>
<evidence type="ECO:0000259" key="16">
    <source>
        <dbReference type="Pfam" id="PF04560"/>
    </source>
</evidence>
<comment type="catalytic activity">
    <reaction evidence="12">
        <text>RNA(n) + a ribonucleoside 5'-triphosphate = RNA(n+1) + diphosphate</text>
        <dbReference type="Rhea" id="RHEA:21248"/>
        <dbReference type="Rhea" id="RHEA-COMP:14527"/>
        <dbReference type="Rhea" id="RHEA-COMP:17342"/>
        <dbReference type="ChEBI" id="CHEBI:33019"/>
        <dbReference type="ChEBI" id="CHEBI:61557"/>
        <dbReference type="ChEBI" id="CHEBI:140395"/>
        <dbReference type="EC" id="2.7.7.6"/>
    </reaction>
    <physiologicalReaction direction="left-to-right" evidence="12">
        <dbReference type="Rhea" id="RHEA:21249"/>
    </physiologicalReaction>
</comment>
<keyword evidence="7" id="KW-0479">Metal-binding</keyword>
<dbReference type="AlphaFoldDB" id="A0A9N9WWN3"/>
<dbReference type="Gene3D" id="2.40.50.150">
    <property type="match status" value="1"/>
</dbReference>
<evidence type="ECO:0000256" key="5">
    <source>
        <dbReference type="ARBA" id="ARBA00022679"/>
    </source>
</evidence>
<dbReference type="InterPro" id="IPR007645">
    <property type="entry name" value="RNA_pol_Rpb2_3"/>
</dbReference>
<evidence type="ECO:0000256" key="14">
    <source>
        <dbReference type="RuleBase" id="RU363031"/>
    </source>
</evidence>
<evidence type="ECO:0000256" key="8">
    <source>
        <dbReference type="ARBA" id="ARBA00022771"/>
    </source>
</evidence>
<comment type="subunit">
    <text evidence="3">Component of the RNA polymerase I (Pol I) complex consisting of at least 13 subunits.</text>
</comment>
<evidence type="ECO:0000256" key="7">
    <source>
        <dbReference type="ARBA" id="ARBA00022723"/>
    </source>
</evidence>
<evidence type="ECO:0000256" key="4">
    <source>
        <dbReference type="ARBA" id="ARBA00022478"/>
    </source>
</evidence>
<gene>
    <name evidence="21" type="ORF">CHIRRI_LOCUS9696</name>
</gene>
<dbReference type="GO" id="GO:0032549">
    <property type="term" value="F:ribonucleoside binding"/>
    <property type="evidence" value="ECO:0007669"/>
    <property type="project" value="InterPro"/>
</dbReference>
<evidence type="ECO:0000259" key="20">
    <source>
        <dbReference type="Pfam" id="PF06883"/>
    </source>
</evidence>
<dbReference type="Pfam" id="PF04563">
    <property type="entry name" value="RNA_pol_Rpb2_1"/>
    <property type="match status" value="1"/>
</dbReference>
<feature type="domain" description="RNA polymerase Rpb2" evidence="17">
    <location>
        <begin position="194"/>
        <end position="369"/>
    </location>
</feature>